<accession>A0A699X5L3</accession>
<feature type="non-terminal residue" evidence="1">
    <location>
        <position position="1"/>
    </location>
</feature>
<gene>
    <name evidence="1" type="ORF">Tci_923903</name>
</gene>
<reference evidence="1" key="1">
    <citation type="journal article" date="2019" name="Sci. Rep.">
        <title>Draft genome of Tanacetum cinerariifolium, the natural source of mosquito coil.</title>
        <authorList>
            <person name="Yamashiro T."/>
            <person name="Shiraishi A."/>
            <person name="Satake H."/>
            <person name="Nakayama K."/>
        </authorList>
    </citation>
    <scope>NUCLEOTIDE SEQUENCE</scope>
</reference>
<protein>
    <submittedName>
        <fullName evidence="1">Uncharacterized protein</fullName>
    </submittedName>
</protein>
<dbReference type="EMBL" id="BKCJ011776125">
    <property type="protein sequence ID" value="GFD51934.1"/>
    <property type="molecule type" value="Genomic_DNA"/>
</dbReference>
<dbReference type="AlphaFoldDB" id="A0A699X5L3"/>
<proteinExistence type="predicted"/>
<comment type="caution">
    <text evidence="1">The sequence shown here is derived from an EMBL/GenBank/DDBJ whole genome shotgun (WGS) entry which is preliminary data.</text>
</comment>
<name>A0A699X5L3_TANCI</name>
<sequence>AKIHHLQLVAKAQEDAPIGRHVAQAVDGPGGRVELRDGRQGRPSSQRIYLGGRKRRLLLAQVRLGFGGAQRHHQAHLLRQKIVLL</sequence>
<evidence type="ECO:0000313" key="1">
    <source>
        <dbReference type="EMBL" id="GFD51934.1"/>
    </source>
</evidence>
<organism evidence="1">
    <name type="scientific">Tanacetum cinerariifolium</name>
    <name type="common">Dalmatian daisy</name>
    <name type="synonym">Chrysanthemum cinerariifolium</name>
    <dbReference type="NCBI Taxonomy" id="118510"/>
    <lineage>
        <taxon>Eukaryota</taxon>
        <taxon>Viridiplantae</taxon>
        <taxon>Streptophyta</taxon>
        <taxon>Embryophyta</taxon>
        <taxon>Tracheophyta</taxon>
        <taxon>Spermatophyta</taxon>
        <taxon>Magnoliopsida</taxon>
        <taxon>eudicotyledons</taxon>
        <taxon>Gunneridae</taxon>
        <taxon>Pentapetalae</taxon>
        <taxon>asterids</taxon>
        <taxon>campanulids</taxon>
        <taxon>Asterales</taxon>
        <taxon>Asteraceae</taxon>
        <taxon>Asteroideae</taxon>
        <taxon>Anthemideae</taxon>
        <taxon>Anthemidinae</taxon>
        <taxon>Tanacetum</taxon>
    </lineage>
</organism>